<evidence type="ECO:0000256" key="1">
    <source>
        <dbReference type="SAM" id="Phobius"/>
    </source>
</evidence>
<keyword evidence="1" id="KW-1133">Transmembrane helix</keyword>
<organism evidence="2">
    <name type="scientific">Leptolyngbya sp. NK1-12</name>
    <dbReference type="NCBI Taxonomy" id="2547451"/>
    <lineage>
        <taxon>Bacteria</taxon>
        <taxon>Bacillati</taxon>
        <taxon>Cyanobacteriota</taxon>
        <taxon>Cyanophyceae</taxon>
        <taxon>Leptolyngbyales</taxon>
        <taxon>Leptolyngbyaceae</taxon>
        <taxon>Leptolyngbya group</taxon>
        <taxon>Leptolyngbya</taxon>
    </lineage>
</organism>
<name>A0AA96WHI8_9CYAN</name>
<dbReference type="EMBL" id="CP053586">
    <property type="protein sequence ID" value="WNZ21401.1"/>
    <property type="molecule type" value="Genomic_DNA"/>
</dbReference>
<sequence length="69" mass="7780">MVLYITGALLVFGVSFRAFWKDTSTPKTDRLSWMVLIIATLFWPLVLPSIIRKKLAKSTATPLKAQLSQ</sequence>
<evidence type="ECO:0000313" key="2">
    <source>
        <dbReference type="EMBL" id="WNZ21401.1"/>
    </source>
</evidence>
<keyword evidence="1" id="KW-0472">Membrane</keyword>
<keyword evidence="1" id="KW-0812">Transmembrane</keyword>
<dbReference type="RefSeq" id="WP_316432174.1">
    <property type="nucleotide sequence ID" value="NZ_CP053586.1"/>
</dbReference>
<reference evidence="2" key="1">
    <citation type="submission" date="2020-05" db="EMBL/GenBank/DDBJ databases">
        <authorList>
            <person name="Zhu T."/>
            <person name="Keshari N."/>
            <person name="Lu X."/>
        </authorList>
    </citation>
    <scope>NUCLEOTIDE SEQUENCE</scope>
    <source>
        <strain evidence="2">NK1-12</strain>
    </source>
</reference>
<dbReference type="AlphaFoldDB" id="A0AA96WHI8"/>
<feature type="transmembrane region" description="Helical" evidence="1">
    <location>
        <begin position="33"/>
        <end position="51"/>
    </location>
</feature>
<protein>
    <submittedName>
        <fullName evidence="2">Uncharacterized protein</fullName>
    </submittedName>
</protein>
<proteinExistence type="predicted"/>
<accession>A0AA96WHI8</accession>
<gene>
    <name evidence="2" type="ORF">HJG54_26230</name>
</gene>